<dbReference type="Proteomes" id="UP001140234">
    <property type="component" value="Unassembled WGS sequence"/>
</dbReference>
<gene>
    <name evidence="1" type="ORF">IWQ57_002892</name>
</gene>
<proteinExistence type="predicted"/>
<protein>
    <submittedName>
        <fullName evidence="1">Uncharacterized protein</fullName>
    </submittedName>
</protein>
<evidence type="ECO:0000313" key="1">
    <source>
        <dbReference type="EMBL" id="KAJ2769929.1"/>
    </source>
</evidence>
<sequence length="106" mass="11462">CSYYTLIWSFSGYIAQVLGRNINIRSGYGSNGPNEDPNFIMKPVAYNTSGLVTLSGNLFNARDVHDDLPPVYEDARRDVAVHPAVSNQGFGGASFGSEKGGDMRKA</sequence>
<feature type="non-terminal residue" evidence="1">
    <location>
        <position position="1"/>
    </location>
</feature>
<accession>A0ACC1JYV0</accession>
<comment type="caution">
    <text evidence="1">The sequence shown here is derived from an EMBL/GenBank/DDBJ whole genome shotgun (WGS) entry which is preliminary data.</text>
</comment>
<dbReference type="EMBL" id="JANBUJ010000834">
    <property type="protein sequence ID" value="KAJ2769929.1"/>
    <property type="molecule type" value="Genomic_DNA"/>
</dbReference>
<evidence type="ECO:0000313" key="2">
    <source>
        <dbReference type="Proteomes" id="UP001140234"/>
    </source>
</evidence>
<name>A0ACC1JYV0_9FUNG</name>
<reference evidence="1" key="1">
    <citation type="submission" date="2022-07" db="EMBL/GenBank/DDBJ databases">
        <title>Phylogenomic reconstructions and comparative analyses of Kickxellomycotina fungi.</title>
        <authorList>
            <person name="Reynolds N.K."/>
            <person name="Stajich J.E."/>
            <person name="Barry K."/>
            <person name="Grigoriev I.V."/>
            <person name="Crous P."/>
            <person name="Smith M.E."/>
        </authorList>
    </citation>
    <scope>NUCLEOTIDE SEQUENCE</scope>
    <source>
        <strain evidence="1">CBS 109366</strain>
    </source>
</reference>
<organism evidence="1 2">
    <name type="scientific">Coemansia nantahalensis</name>
    <dbReference type="NCBI Taxonomy" id="2789366"/>
    <lineage>
        <taxon>Eukaryota</taxon>
        <taxon>Fungi</taxon>
        <taxon>Fungi incertae sedis</taxon>
        <taxon>Zoopagomycota</taxon>
        <taxon>Kickxellomycotina</taxon>
        <taxon>Kickxellomycetes</taxon>
        <taxon>Kickxellales</taxon>
        <taxon>Kickxellaceae</taxon>
        <taxon>Coemansia</taxon>
    </lineage>
</organism>
<keyword evidence="2" id="KW-1185">Reference proteome</keyword>